<gene>
    <name evidence="1" type="ORF">RFULGI_LOCUS15190</name>
</gene>
<proteinExistence type="predicted"/>
<name>A0A9N9JCI9_9GLOM</name>
<comment type="caution">
    <text evidence="1">The sequence shown here is derived from an EMBL/GenBank/DDBJ whole genome shotgun (WGS) entry which is preliminary data.</text>
</comment>
<organism evidence="1 2">
    <name type="scientific">Racocetra fulgida</name>
    <dbReference type="NCBI Taxonomy" id="60492"/>
    <lineage>
        <taxon>Eukaryota</taxon>
        <taxon>Fungi</taxon>
        <taxon>Fungi incertae sedis</taxon>
        <taxon>Mucoromycota</taxon>
        <taxon>Glomeromycotina</taxon>
        <taxon>Glomeromycetes</taxon>
        <taxon>Diversisporales</taxon>
        <taxon>Gigasporaceae</taxon>
        <taxon>Racocetra</taxon>
    </lineage>
</organism>
<feature type="non-terminal residue" evidence="1">
    <location>
        <position position="60"/>
    </location>
</feature>
<evidence type="ECO:0000313" key="1">
    <source>
        <dbReference type="EMBL" id="CAG8772832.1"/>
    </source>
</evidence>
<protein>
    <submittedName>
        <fullName evidence="1">1828_t:CDS:1</fullName>
    </submittedName>
</protein>
<reference evidence="1" key="1">
    <citation type="submission" date="2021-06" db="EMBL/GenBank/DDBJ databases">
        <authorList>
            <person name="Kallberg Y."/>
            <person name="Tangrot J."/>
            <person name="Rosling A."/>
        </authorList>
    </citation>
    <scope>NUCLEOTIDE SEQUENCE</scope>
    <source>
        <strain evidence="1">IN212</strain>
    </source>
</reference>
<dbReference type="OrthoDB" id="2130967at2759"/>
<evidence type="ECO:0000313" key="2">
    <source>
        <dbReference type="Proteomes" id="UP000789396"/>
    </source>
</evidence>
<feature type="non-terminal residue" evidence="1">
    <location>
        <position position="1"/>
    </location>
</feature>
<keyword evidence="2" id="KW-1185">Reference proteome</keyword>
<sequence>IENNVRAMIERVNTNIARLYFVNDRDVQIPVPANLVLRDVINGSNPTVVRLKAYKEVNMQ</sequence>
<dbReference type="AlphaFoldDB" id="A0A9N9JCI9"/>
<dbReference type="Proteomes" id="UP000789396">
    <property type="component" value="Unassembled WGS sequence"/>
</dbReference>
<dbReference type="EMBL" id="CAJVPZ010047634">
    <property type="protein sequence ID" value="CAG8772832.1"/>
    <property type="molecule type" value="Genomic_DNA"/>
</dbReference>
<accession>A0A9N9JCI9</accession>